<comment type="caution">
    <text evidence="4">The sequence shown here is derived from an EMBL/GenBank/DDBJ whole genome shotgun (WGS) entry which is preliminary data.</text>
</comment>
<dbReference type="SUPFAM" id="SSF51735">
    <property type="entry name" value="NAD(P)-binding Rossmann-fold domains"/>
    <property type="match status" value="1"/>
</dbReference>
<name>A0ABP0CFD9_9PEZI</name>
<evidence type="ECO:0000256" key="1">
    <source>
        <dbReference type="ARBA" id="ARBA00006328"/>
    </source>
</evidence>
<dbReference type="PANTHER" id="PTHR42748:SF7">
    <property type="entry name" value="NMRA LIKE REDOX SENSOR 1-RELATED"/>
    <property type="match status" value="1"/>
</dbReference>
<dbReference type="Pfam" id="PF05368">
    <property type="entry name" value="NmrA"/>
    <property type="match status" value="1"/>
</dbReference>
<gene>
    <name evidence="4" type="ORF">SCUCBS95973_007352</name>
</gene>
<keyword evidence="2" id="KW-0521">NADP</keyword>
<protein>
    <recommendedName>
        <fullName evidence="3">NmrA-like domain-containing protein</fullName>
    </recommendedName>
</protein>
<dbReference type="InterPro" id="IPR008030">
    <property type="entry name" value="NmrA-like"/>
</dbReference>
<keyword evidence="5" id="KW-1185">Reference proteome</keyword>
<comment type="similarity">
    <text evidence="1">Belongs to the NmrA-type oxidoreductase family.</text>
</comment>
<organism evidence="4 5">
    <name type="scientific">Sporothrix curviconia</name>
    <dbReference type="NCBI Taxonomy" id="1260050"/>
    <lineage>
        <taxon>Eukaryota</taxon>
        <taxon>Fungi</taxon>
        <taxon>Dikarya</taxon>
        <taxon>Ascomycota</taxon>
        <taxon>Pezizomycotina</taxon>
        <taxon>Sordariomycetes</taxon>
        <taxon>Sordariomycetidae</taxon>
        <taxon>Ophiostomatales</taxon>
        <taxon>Ophiostomataceae</taxon>
        <taxon>Sporothrix</taxon>
    </lineage>
</organism>
<dbReference type="EMBL" id="CAWUHB010000050">
    <property type="protein sequence ID" value="CAK7229806.1"/>
    <property type="molecule type" value="Genomic_DNA"/>
</dbReference>
<proteinExistence type="inferred from homology"/>
<evidence type="ECO:0000313" key="4">
    <source>
        <dbReference type="EMBL" id="CAK7229806.1"/>
    </source>
</evidence>
<dbReference type="Gene3D" id="3.40.50.720">
    <property type="entry name" value="NAD(P)-binding Rossmann-like Domain"/>
    <property type="match status" value="1"/>
</dbReference>
<dbReference type="Proteomes" id="UP001642405">
    <property type="component" value="Unassembled WGS sequence"/>
</dbReference>
<dbReference type="Gene3D" id="3.90.25.10">
    <property type="entry name" value="UDP-galactose 4-epimerase, domain 1"/>
    <property type="match status" value="1"/>
</dbReference>
<evidence type="ECO:0000256" key="2">
    <source>
        <dbReference type="ARBA" id="ARBA00022857"/>
    </source>
</evidence>
<dbReference type="InterPro" id="IPR036291">
    <property type="entry name" value="NAD(P)-bd_dom_sf"/>
</dbReference>
<accession>A0ABP0CFD9</accession>
<dbReference type="InterPro" id="IPR051164">
    <property type="entry name" value="NmrA-like_oxidored"/>
</dbReference>
<dbReference type="PANTHER" id="PTHR42748">
    <property type="entry name" value="NITROGEN METABOLITE REPRESSION PROTEIN NMRA FAMILY MEMBER"/>
    <property type="match status" value="1"/>
</dbReference>
<feature type="domain" description="NmrA-like" evidence="3">
    <location>
        <begin position="5"/>
        <end position="284"/>
    </location>
</feature>
<evidence type="ECO:0000259" key="3">
    <source>
        <dbReference type="Pfam" id="PF05368"/>
    </source>
</evidence>
<sequence>MSSPTKTIVVTGATGKQGGALIDALLAAPGGANFHVVAVTRSSAGPRAQALATRPNVSVVAGDIDDPEAIFAQIAASGKGPVWGLYIVQVNSDAEEAQGRALVDAATAHGVRHVVYSSSDRGGPVKSAGNPTRVKNFAAKFHIEKYLEAVAAGSAEATKMTYTILRPVTFFDNLTNDVHGRGFARMWEQMGDRKLQMVSTRDIGWFAAQAFLRPEVYTNVALSLVGDELTQAEADLAFRQAVGAPMPLAPCPVASAVKFFLKGTVGDMFRWFEEEGYGGDVAECRRLHPQMQDFKSWISANKGQWAQQ</sequence>
<evidence type="ECO:0000313" key="5">
    <source>
        <dbReference type="Proteomes" id="UP001642405"/>
    </source>
</evidence>
<reference evidence="4 5" key="1">
    <citation type="submission" date="2024-01" db="EMBL/GenBank/DDBJ databases">
        <authorList>
            <person name="Allen C."/>
            <person name="Tagirdzhanova G."/>
        </authorList>
    </citation>
    <scope>NUCLEOTIDE SEQUENCE [LARGE SCALE GENOMIC DNA]</scope>
</reference>